<dbReference type="STRING" id="134849.SAMN05443668_114143"/>
<name>A0A1M7RJG7_9ACTN</name>
<dbReference type="Pfam" id="PF05368">
    <property type="entry name" value="NmrA"/>
    <property type="match status" value="1"/>
</dbReference>
<dbReference type="InterPro" id="IPR036291">
    <property type="entry name" value="NAD(P)-bd_dom_sf"/>
</dbReference>
<keyword evidence="3" id="KW-1185">Reference proteome</keyword>
<accession>A0A1M7RJG7</accession>
<feature type="domain" description="NmrA-like" evidence="1">
    <location>
        <begin position="3"/>
        <end position="39"/>
    </location>
</feature>
<sequence length="57" mass="6316">MTTLVTGATGNTGKHIVAELIGRGEQVRALTRDPAAAAKSWRTGWTWSTARTRHRRR</sequence>
<dbReference type="InterPro" id="IPR008030">
    <property type="entry name" value="NmrA-like"/>
</dbReference>
<gene>
    <name evidence="2" type="ORF">SAMN05443668_114143</name>
</gene>
<dbReference type="AlphaFoldDB" id="A0A1M7RJG7"/>
<organism evidence="2 3">
    <name type="scientific">Cryptosporangium aurantiacum</name>
    <dbReference type="NCBI Taxonomy" id="134849"/>
    <lineage>
        <taxon>Bacteria</taxon>
        <taxon>Bacillati</taxon>
        <taxon>Actinomycetota</taxon>
        <taxon>Actinomycetes</taxon>
        <taxon>Cryptosporangiales</taxon>
        <taxon>Cryptosporangiaceae</taxon>
        <taxon>Cryptosporangium</taxon>
    </lineage>
</organism>
<reference evidence="2 3" key="1">
    <citation type="submission" date="2016-11" db="EMBL/GenBank/DDBJ databases">
        <authorList>
            <person name="Jaros S."/>
            <person name="Januszkiewicz K."/>
            <person name="Wedrychowicz H."/>
        </authorList>
    </citation>
    <scope>NUCLEOTIDE SEQUENCE [LARGE SCALE GENOMIC DNA]</scope>
    <source>
        <strain evidence="2 3">DSM 46144</strain>
    </source>
</reference>
<evidence type="ECO:0000313" key="3">
    <source>
        <dbReference type="Proteomes" id="UP000184440"/>
    </source>
</evidence>
<dbReference type="Proteomes" id="UP000184440">
    <property type="component" value="Unassembled WGS sequence"/>
</dbReference>
<evidence type="ECO:0000259" key="1">
    <source>
        <dbReference type="Pfam" id="PF05368"/>
    </source>
</evidence>
<dbReference type="SUPFAM" id="SSF51735">
    <property type="entry name" value="NAD(P)-binding Rossmann-fold domains"/>
    <property type="match status" value="1"/>
</dbReference>
<proteinExistence type="predicted"/>
<evidence type="ECO:0000313" key="2">
    <source>
        <dbReference type="EMBL" id="SHN46309.1"/>
    </source>
</evidence>
<dbReference type="EMBL" id="FRCS01000014">
    <property type="protein sequence ID" value="SHN46309.1"/>
    <property type="molecule type" value="Genomic_DNA"/>
</dbReference>
<dbReference type="Gene3D" id="3.40.50.720">
    <property type="entry name" value="NAD(P)-binding Rossmann-like Domain"/>
    <property type="match status" value="1"/>
</dbReference>
<protein>
    <submittedName>
        <fullName evidence="2">NAD(P)H-binding</fullName>
    </submittedName>
</protein>